<proteinExistence type="predicted"/>
<evidence type="ECO:0000313" key="3">
    <source>
        <dbReference type="Proteomes" id="UP000756921"/>
    </source>
</evidence>
<feature type="compositionally biased region" description="Polar residues" evidence="1">
    <location>
        <begin position="39"/>
        <end position="49"/>
    </location>
</feature>
<keyword evidence="3" id="KW-1185">Reference proteome</keyword>
<feature type="compositionally biased region" description="Basic and acidic residues" evidence="1">
    <location>
        <begin position="149"/>
        <end position="168"/>
    </location>
</feature>
<accession>A0A9P6KNT3</accession>
<dbReference type="EMBL" id="WJXW01000009">
    <property type="protein sequence ID" value="KAF9733357.1"/>
    <property type="molecule type" value="Genomic_DNA"/>
</dbReference>
<organism evidence="2 3">
    <name type="scientific">Paraphaeosphaeria minitans</name>
    <dbReference type="NCBI Taxonomy" id="565426"/>
    <lineage>
        <taxon>Eukaryota</taxon>
        <taxon>Fungi</taxon>
        <taxon>Dikarya</taxon>
        <taxon>Ascomycota</taxon>
        <taxon>Pezizomycotina</taxon>
        <taxon>Dothideomycetes</taxon>
        <taxon>Pleosporomycetidae</taxon>
        <taxon>Pleosporales</taxon>
        <taxon>Massarineae</taxon>
        <taxon>Didymosphaeriaceae</taxon>
        <taxon>Paraphaeosphaeria</taxon>
    </lineage>
</organism>
<protein>
    <recommendedName>
        <fullName evidence="4">C2H2-type domain-containing protein</fullName>
    </recommendedName>
</protein>
<evidence type="ECO:0008006" key="4">
    <source>
        <dbReference type="Google" id="ProtNLM"/>
    </source>
</evidence>
<dbReference type="AlphaFoldDB" id="A0A9P6KNT3"/>
<feature type="region of interest" description="Disordered" evidence="1">
    <location>
        <begin position="1"/>
        <end position="20"/>
    </location>
</feature>
<reference evidence="2" key="1">
    <citation type="journal article" date="2020" name="Mol. Plant Microbe Interact.">
        <title>Genome Sequence of the Biocontrol Agent Coniothyrium minitans strain Conio (IMI 134523).</title>
        <authorList>
            <person name="Patel D."/>
            <person name="Shittu T.A."/>
            <person name="Baroncelli R."/>
            <person name="Muthumeenakshi S."/>
            <person name="Osborne T.H."/>
            <person name="Janganan T.K."/>
            <person name="Sreenivasaprasad S."/>
        </authorList>
    </citation>
    <scope>NUCLEOTIDE SEQUENCE</scope>
    <source>
        <strain evidence="2">Conio</strain>
    </source>
</reference>
<comment type="caution">
    <text evidence="2">The sequence shown here is derived from an EMBL/GenBank/DDBJ whole genome shotgun (WGS) entry which is preliminary data.</text>
</comment>
<dbReference type="OrthoDB" id="2687452at2759"/>
<name>A0A9P6KNT3_9PLEO</name>
<sequence length="176" mass="19548">MPTPRHSTSGSISQSGAQFPQLTLTKLTNSVYPASTTIDTRSPLLSTQIPSPFPPAPSSPSNTVPAAKKDRRAQHSHAKDEPIGYVFSNKSKFKCIKSECKDLQFGRMADLRRHYDQTHAMSRVQYFCSVSGCSRSHASTGGRGRSFGTRKDKRDEHERNVHKKERESSNSPVENV</sequence>
<evidence type="ECO:0000313" key="2">
    <source>
        <dbReference type="EMBL" id="KAF9733357.1"/>
    </source>
</evidence>
<feature type="region of interest" description="Disordered" evidence="1">
    <location>
        <begin position="133"/>
        <end position="176"/>
    </location>
</feature>
<dbReference type="Proteomes" id="UP000756921">
    <property type="component" value="Unassembled WGS sequence"/>
</dbReference>
<feature type="region of interest" description="Disordered" evidence="1">
    <location>
        <begin position="39"/>
        <end position="82"/>
    </location>
</feature>
<evidence type="ECO:0000256" key="1">
    <source>
        <dbReference type="SAM" id="MobiDB-lite"/>
    </source>
</evidence>
<gene>
    <name evidence="2" type="ORF">PMIN01_09040</name>
</gene>